<keyword evidence="2" id="KW-1185">Reference proteome</keyword>
<organism evidence="1 2">
    <name type="scientific">Caerostris extrusa</name>
    <name type="common">Bark spider</name>
    <name type="synonym">Caerostris bankana</name>
    <dbReference type="NCBI Taxonomy" id="172846"/>
    <lineage>
        <taxon>Eukaryota</taxon>
        <taxon>Metazoa</taxon>
        <taxon>Ecdysozoa</taxon>
        <taxon>Arthropoda</taxon>
        <taxon>Chelicerata</taxon>
        <taxon>Arachnida</taxon>
        <taxon>Araneae</taxon>
        <taxon>Araneomorphae</taxon>
        <taxon>Entelegynae</taxon>
        <taxon>Araneoidea</taxon>
        <taxon>Araneidae</taxon>
        <taxon>Caerostris</taxon>
    </lineage>
</organism>
<dbReference type="AlphaFoldDB" id="A0AAV4N5L4"/>
<comment type="caution">
    <text evidence="1">The sequence shown here is derived from an EMBL/GenBank/DDBJ whole genome shotgun (WGS) entry which is preliminary data.</text>
</comment>
<reference evidence="1 2" key="1">
    <citation type="submission" date="2021-06" db="EMBL/GenBank/DDBJ databases">
        <title>Caerostris extrusa draft genome.</title>
        <authorList>
            <person name="Kono N."/>
            <person name="Arakawa K."/>
        </authorList>
    </citation>
    <scope>NUCLEOTIDE SEQUENCE [LARGE SCALE GENOMIC DNA]</scope>
</reference>
<evidence type="ECO:0000313" key="2">
    <source>
        <dbReference type="Proteomes" id="UP001054945"/>
    </source>
</evidence>
<proteinExistence type="predicted"/>
<accession>A0AAV4N5L4</accession>
<gene>
    <name evidence="1" type="ORF">CEXT_234971</name>
</gene>
<protein>
    <submittedName>
        <fullName evidence="1">Uncharacterized protein</fullName>
    </submittedName>
</protein>
<name>A0AAV4N5L4_CAEEX</name>
<sequence>MIGGKCKSTRIKIHANPQRMDIQANPQEWMCMQINAMDVMQIQKWISMQNPQRMDIRQIHSKWISRQIHSEWISRQIHSE</sequence>
<evidence type="ECO:0000313" key="1">
    <source>
        <dbReference type="EMBL" id="GIX79545.1"/>
    </source>
</evidence>
<dbReference type="Proteomes" id="UP001054945">
    <property type="component" value="Unassembled WGS sequence"/>
</dbReference>
<dbReference type="EMBL" id="BPLR01002948">
    <property type="protein sequence ID" value="GIX79545.1"/>
    <property type="molecule type" value="Genomic_DNA"/>
</dbReference>